<organism evidence="9 10">
    <name type="scientific">Monilinia vaccinii-corymbosi</name>
    <dbReference type="NCBI Taxonomy" id="61207"/>
    <lineage>
        <taxon>Eukaryota</taxon>
        <taxon>Fungi</taxon>
        <taxon>Dikarya</taxon>
        <taxon>Ascomycota</taxon>
        <taxon>Pezizomycotina</taxon>
        <taxon>Leotiomycetes</taxon>
        <taxon>Helotiales</taxon>
        <taxon>Sclerotiniaceae</taxon>
        <taxon>Monilinia</taxon>
    </lineage>
</organism>
<dbReference type="Pfam" id="PF00083">
    <property type="entry name" value="Sugar_tr"/>
    <property type="match status" value="1"/>
</dbReference>
<feature type="compositionally biased region" description="Polar residues" evidence="6">
    <location>
        <begin position="48"/>
        <end position="62"/>
    </location>
</feature>
<feature type="transmembrane region" description="Helical" evidence="7">
    <location>
        <begin position="281"/>
        <end position="300"/>
    </location>
</feature>
<dbReference type="GO" id="GO:0016020">
    <property type="term" value="C:membrane"/>
    <property type="evidence" value="ECO:0007669"/>
    <property type="project" value="UniProtKB-SubCell"/>
</dbReference>
<dbReference type="InterPro" id="IPR036259">
    <property type="entry name" value="MFS_trans_sf"/>
</dbReference>
<dbReference type="AlphaFoldDB" id="A0A8A3PDR4"/>
<evidence type="ECO:0000256" key="1">
    <source>
        <dbReference type="ARBA" id="ARBA00004141"/>
    </source>
</evidence>
<dbReference type="EMBL" id="CP063407">
    <property type="protein sequence ID" value="QSZ33258.1"/>
    <property type="molecule type" value="Genomic_DNA"/>
</dbReference>
<feature type="domain" description="Major facilitator superfamily (MFS) profile" evidence="8">
    <location>
        <begin position="123"/>
        <end position="567"/>
    </location>
</feature>
<protein>
    <recommendedName>
        <fullName evidence="8">Major facilitator superfamily (MFS) profile domain-containing protein</fullName>
    </recommendedName>
</protein>
<keyword evidence="3 7" id="KW-0812">Transmembrane</keyword>
<dbReference type="CDD" id="cd17316">
    <property type="entry name" value="MFS_SV2_like"/>
    <property type="match status" value="1"/>
</dbReference>
<dbReference type="Gene3D" id="1.20.1250.20">
    <property type="entry name" value="MFS general substrate transporter like domains"/>
    <property type="match status" value="1"/>
</dbReference>
<evidence type="ECO:0000256" key="5">
    <source>
        <dbReference type="ARBA" id="ARBA00023136"/>
    </source>
</evidence>
<feature type="transmembrane region" description="Helical" evidence="7">
    <location>
        <begin position="479"/>
        <end position="501"/>
    </location>
</feature>
<dbReference type="InterPro" id="IPR020846">
    <property type="entry name" value="MFS_dom"/>
</dbReference>
<keyword evidence="10" id="KW-1185">Reference proteome</keyword>
<feature type="transmembrane region" description="Helical" evidence="7">
    <location>
        <begin position="123"/>
        <end position="146"/>
    </location>
</feature>
<feature type="transmembrane region" description="Helical" evidence="7">
    <location>
        <begin position="246"/>
        <end position="269"/>
    </location>
</feature>
<dbReference type="OrthoDB" id="4139357at2759"/>
<evidence type="ECO:0000313" key="9">
    <source>
        <dbReference type="EMBL" id="QSZ33258.1"/>
    </source>
</evidence>
<evidence type="ECO:0000259" key="8">
    <source>
        <dbReference type="PROSITE" id="PS50850"/>
    </source>
</evidence>
<evidence type="ECO:0000313" key="10">
    <source>
        <dbReference type="Proteomes" id="UP000672032"/>
    </source>
</evidence>
<dbReference type="SUPFAM" id="SSF103473">
    <property type="entry name" value="MFS general substrate transporter"/>
    <property type="match status" value="1"/>
</dbReference>
<feature type="transmembrane region" description="Helical" evidence="7">
    <location>
        <begin position="430"/>
        <end position="448"/>
    </location>
</feature>
<dbReference type="PANTHER" id="PTHR23511">
    <property type="entry name" value="SYNAPTIC VESICLE GLYCOPROTEIN 2"/>
    <property type="match status" value="1"/>
</dbReference>
<dbReference type="GO" id="GO:0022857">
    <property type="term" value="F:transmembrane transporter activity"/>
    <property type="evidence" value="ECO:0007669"/>
    <property type="project" value="InterPro"/>
</dbReference>
<feature type="transmembrane region" description="Helical" evidence="7">
    <location>
        <begin position="455"/>
        <end position="473"/>
    </location>
</feature>
<gene>
    <name evidence="9" type="ORF">DSL72_002846</name>
</gene>
<feature type="region of interest" description="Disordered" evidence="6">
    <location>
        <begin position="26"/>
        <end position="62"/>
    </location>
</feature>
<dbReference type="InterPro" id="IPR005828">
    <property type="entry name" value="MFS_sugar_transport-like"/>
</dbReference>
<dbReference type="PROSITE" id="PS50850">
    <property type="entry name" value="MFS"/>
    <property type="match status" value="1"/>
</dbReference>
<feature type="transmembrane region" description="Helical" evidence="7">
    <location>
        <begin position="158"/>
        <end position="180"/>
    </location>
</feature>
<evidence type="ECO:0000256" key="4">
    <source>
        <dbReference type="ARBA" id="ARBA00022989"/>
    </source>
</evidence>
<feature type="transmembrane region" description="Helical" evidence="7">
    <location>
        <begin position="187"/>
        <end position="204"/>
    </location>
</feature>
<feature type="transmembrane region" description="Helical" evidence="7">
    <location>
        <begin position="521"/>
        <end position="539"/>
    </location>
</feature>
<feature type="transmembrane region" description="Helical" evidence="7">
    <location>
        <begin position="210"/>
        <end position="234"/>
    </location>
</feature>
<keyword evidence="5 7" id="KW-0472">Membrane</keyword>
<comment type="subcellular location">
    <subcellularLocation>
        <location evidence="1">Membrane</location>
        <topology evidence="1">Multi-pass membrane protein</topology>
    </subcellularLocation>
</comment>
<evidence type="ECO:0000256" key="7">
    <source>
        <dbReference type="SAM" id="Phobius"/>
    </source>
</evidence>
<accession>A0A8A3PDR4</accession>
<dbReference type="PANTHER" id="PTHR23511:SF5">
    <property type="entry name" value="MAJOR FACILITATOR-TYPE TRANSPORTER HXNZ-RELATED"/>
    <property type="match status" value="1"/>
</dbReference>
<feature type="transmembrane region" description="Helical" evidence="7">
    <location>
        <begin position="545"/>
        <end position="564"/>
    </location>
</feature>
<keyword evidence="2" id="KW-0813">Transport</keyword>
<evidence type="ECO:0000256" key="6">
    <source>
        <dbReference type="SAM" id="MobiDB-lite"/>
    </source>
</evidence>
<sequence>MKLLGLRIGEPKAEYLDAVVSLENARRRPITPQKHDRTSEDGPESTDTDGSLPSSGAASQKSIVSMTSTIPWTIESLRDEIERLEPGTASNAEIDSNFDTGKKFRILELAVSDIGMGRYQWQLFALCGIGWAADNLWLQGVALILPSLAGTFGVSDQFVRYATLSLNVGLSLGAAGWGVGSDIQGRILGFNLTLVFTGSFALGLASAPSFVAACAFLGALGVGVGGSLPVDGTLFLEFLPHDHRSYLTLLSVWWPLGQVVASLLAWLFIGTNFEIGRGWRLFIYTLGGITLAKALTRLLFHSIESPKYLLGINKQAEAVRSIRALAHRNGTHTWLTEEILDDIGGTRERTEEVKLSTAVRARRAIASFGPEMKRKVLPLFGTSQLGINTALLWFIWAAVGMGYPLFNAFLPQYLSNGHETGDDSTAYRDYVIISAIAVPGSFFACFIVKKAGRRIPMAIATMITGVFFFLFTIRNESVFQLAFGCVASFFQNIMFGILYAYSPETFPGPSRGTGCGIAHSLSRLGGICAPLIAANIGASNPSLPVYVSGCLVLAAFVAMCFLPIETQNRQSL</sequence>
<reference evidence="9" key="1">
    <citation type="submission" date="2020-10" db="EMBL/GenBank/DDBJ databases">
        <title>Genome Sequence of Monilinia vaccinii-corymbosi Sheds Light on Mummy Berry Disease Infection of Blueberry and Mating Type.</title>
        <authorList>
            <person name="Yow A.G."/>
            <person name="Zhang Y."/>
            <person name="Bansal K."/>
            <person name="Eacker S.M."/>
            <person name="Sullivan S."/>
            <person name="Liachko I."/>
            <person name="Cubeta M.A."/>
            <person name="Rollins J.A."/>
            <person name="Ashrafi H."/>
        </authorList>
    </citation>
    <scope>NUCLEOTIDE SEQUENCE</scope>
    <source>
        <strain evidence="9">RL-1</strain>
    </source>
</reference>
<name>A0A8A3PDR4_9HELO</name>
<evidence type="ECO:0000256" key="3">
    <source>
        <dbReference type="ARBA" id="ARBA00022692"/>
    </source>
</evidence>
<evidence type="ECO:0000256" key="2">
    <source>
        <dbReference type="ARBA" id="ARBA00022448"/>
    </source>
</evidence>
<feature type="transmembrane region" description="Helical" evidence="7">
    <location>
        <begin position="390"/>
        <end position="410"/>
    </location>
</feature>
<proteinExistence type="predicted"/>
<dbReference type="Proteomes" id="UP000672032">
    <property type="component" value="Chromosome 3"/>
</dbReference>
<keyword evidence="4 7" id="KW-1133">Transmembrane helix</keyword>